<proteinExistence type="predicted"/>
<dbReference type="InterPro" id="IPR038070">
    <property type="entry name" value="Rv2632c-like_sf"/>
</dbReference>
<dbReference type="RefSeq" id="WP_073369161.1">
    <property type="nucleotide sequence ID" value="NZ_FNTL01000005.1"/>
</dbReference>
<evidence type="ECO:0008006" key="3">
    <source>
        <dbReference type="Google" id="ProtNLM"/>
    </source>
</evidence>
<name>A0A1H5LZI2_RHOJO</name>
<dbReference type="Pfam" id="PF08962">
    <property type="entry name" value="Rv2632c-like"/>
    <property type="match status" value="1"/>
</dbReference>
<dbReference type="AlphaFoldDB" id="A0A1H5LZI2"/>
<evidence type="ECO:0000313" key="2">
    <source>
        <dbReference type="Proteomes" id="UP000183407"/>
    </source>
</evidence>
<gene>
    <name evidence="1" type="ORF">SAMN04490220_8535</name>
</gene>
<sequence length="103" mass="11302">MNEKAWSVNIVIDEHKSEEAGIQTRARALLRASDRTTIVGVGRARRNPRHTDVPEVSDDMAAARALADLSHQLFEAAAEREGVTRSVLHSARLADFRRPGSSA</sequence>
<reference evidence="2" key="1">
    <citation type="submission" date="2016-10" db="EMBL/GenBank/DDBJ databases">
        <authorList>
            <person name="Varghese N."/>
        </authorList>
    </citation>
    <scope>NUCLEOTIDE SEQUENCE [LARGE SCALE GENOMIC DNA]</scope>
    <source>
        <strain evidence="2">DSM 44719</strain>
    </source>
</reference>
<dbReference type="SUPFAM" id="SSF143212">
    <property type="entry name" value="Rv2632c-like"/>
    <property type="match status" value="1"/>
</dbReference>
<dbReference type="Gene3D" id="3.30.160.240">
    <property type="entry name" value="Rv1738"/>
    <property type="match status" value="1"/>
</dbReference>
<organism evidence="1 2">
    <name type="scientific">Rhodococcus jostii</name>
    <dbReference type="NCBI Taxonomy" id="132919"/>
    <lineage>
        <taxon>Bacteria</taxon>
        <taxon>Bacillati</taxon>
        <taxon>Actinomycetota</taxon>
        <taxon>Actinomycetes</taxon>
        <taxon>Mycobacteriales</taxon>
        <taxon>Nocardiaceae</taxon>
        <taxon>Rhodococcus</taxon>
    </lineage>
</organism>
<dbReference type="InterPro" id="IPR015057">
    <property type="entry name" value="Rv2632c-like"/>
</dbReference>
<evidence type="ECO:0000313" key="1">
    <source>
        <dbReference type="EMBL" id="SEE82370.1"/>
    </source>
</evidence>
<accession>A0A1H5LZI2</accession>
<dbReference type="EMBL" id="FNTL01000005">
    <property type="protein sequence ID" value="SEE82370.1"/>
    <property type="molecule type" value="Genomic_DNA"/>
</dbReference>
<dbReference type="Proteomes" id="UP000183407">
    <property type="component" value="Unassembled WGS sequence"/>
</dbReference>
<protein>
    <recommendedName>
        <fullName evidence="3">DUF1876 domain-containing protein</fullName>
    </recommendedName>
</protein>
<dbReference type="OrthoDB" id="4828144at2"/>